<reference evidence="1" key="3">
    <citation type="submission" date="2019-12" db="EMBL/GenBank/DDBJ databases">
        <authorList>
            <consortium name="NCBI Pathogen Detection Project"/>
        </authorList>
    </citation>
    <scope>NUCLEOTIDE SEQUENCE</scope>
    <source>
        <strain evidence="1">1930</strain>
    </source>
</reference>
<dbReference type="EMBL" id="CP034298">
    <property type="protein sequence ID" value="QHH09640.1"/>
    <property type="molecule type" value="Genomic_DNA"/>
</dbReference>
<organism evidence="1">
    <name type="scientific">Vibrio parahaemolyticus</name>
    <dbReference type="NCBI Taxonomy" id="670"/>
    <lineage>
        <taxon>Bacteria</taxon>
        <taxon>Pseudomonadati</taxon>
        <taxon>Pseudomonadota</taxon>
        <taxon>Gammaproteobacteria</taxon>
        <taxon>Vibrionales</taxon>
        <taxon>Vibrionaceae</taxon>
        <taxon>Vibrio</taxon>
    </lineage>
</organism>
<evidence type="ECO:0000313" key="1">
    <source>
        <dbReference type="EMBL" id="HAS6680050.1"/>
    </source>
</evidence>
<proteinExistence type="predicted"/>
<sequence length="293" mass="33927">MSGTNYQEVSKEDLQELEYTRLDLLNDFKEQLAVFCDYLNVDIDQHAALQSLDTATAYILSSPHYVPSRKGDVKISVLGYLNLKLIEQVKSTASGIVKTLATQIADSSQKLPCNDIALKGSVDSIAIKLTQRHLFGYKRFYDVESIPEVPTLRNNDLSALCERHLLERVEERYTAQYHRYRLWDGKAIALLSSYLFDVKSEEHNFFDSKNLIHLLDNIPEPITKERFKDECIECWEDLYANGPCHAYTELAYPDENGVIFEEYVPLNMVSEEVWDSLYERYKSKLKEHVEFTQ</sequence>
<dbReference type="EMBL" id="DACQKT010000023">
    <property type="protein sequence ID" value="HAS6680050.1"/>
    <property type="molecule type" value="Genomic_DNA"/>
</dbReference>
<dbReference type="Proteomes" id="UP000464718">
    <property type="component" value="Chromosome i"/>
</dbReference>
<reference evidence="1" key="1">
    <citation type="journal article" date="2018" name="Genome Biol.">
        <title>SKESA: strategic k-mer extension for scrupulous assemblies.</title>
        <authorList>
            <person name="Souvorov A."/>
            <person name="Agarwala R."/>
            <person name="Lipman D.J."/>
        </authorList>
    </citation>
    <scope>NUCLEOTIDE SEQUENCE</scope>
    <source>
        <strain evidence="1">1930</strain>
    </source>
</reference>
<dbReference type="AlphaFoldDB" id="A0A7Z2RLA0"/>
<evidence type="ECO:0000313" key="2">
    <source>
        <dbReference type="EMBL" id="QHH09640.1"/>
    </source>
</evidence>
<evidence type="ECO:0000313" key="3">
    <source>
        <dbReference type="Proteomes" id="UP000464718"/>
    </source>
</evidence>
<name>A0A7Z2RLA0_VIBPH</name>
<reference evidence="2 3" key="2">
    <citation type="submission" date="2018-12" db="EMBL/GenBank/DDBJ databases">
        <title>Genomic insights into the evolutionary origins and pathogenicity of five Vibrio parahaemolyticus strains isolated from the shrimp with acute hepatopancreatic necrosis disease (AHPND).</title>
        <authorList>
            <person name="Yang Q."/>
            <person name="Dong X."/>
            <person name="Xie G."/>
            <person name="Fu S."/>
            <person name="Zou P."/>
            <person name="Sun J."/>
            <person name="Wang Y."/>
            <person name="Huang J."/>
        </authorList>
    </citation>
    <scope>NUCLEOTIDE SEQUENCE [LARGE SCALE GENOMIC DNA]</scope>
    <source>
        <strain evidence="2 3">20160303005-1</strain>
    </source>
</reference>
<gene>
    <name evidence="2" type="ORF">EHC69_09760</name>
    <name evidence="1" type="ORF">I7278_25055</name>
</gene>
<dbReference type="Proteomes" id="UP000856022">
    <property type="component" value="Unassembled WGS sequence"/>
</dbReference>
<accession>A0A7Z2RLA0</accession>
<dbReference type="RefSeq" id="WP_114867611.1">
    <property type="nucleotide sequence ID" value="NZ_CP034298.1"/>
</dbReference>
<protein>
    <submittedName>
        <fullName evidence="1">Uncharacterized protein</fullName>
    </submittedName>
</protein>